<feature type="domain" description="DUF397" evidence="1">
    <location>
        <begin position="13"/>
        <end position="65"/>
    </location>
</feature>
<evidence type="ECO:0000313" key="3">
    <source>
        <dbReference type="Proteomes" id="UP001501638"/>
    </source>
</evidence>
<accession>A0ABP5XQW2</accession>
<evidence type="ECO:0000259" key="1">
    <source>
        <dbReference type="Pfam" id="PF04149"/>
    </source>
</evidence>
<proteinExistence type="predicted"/>
<reference evidence="3" key="1">
    <citation type="journal article" date="2019" name="Int. J. Syst. Evol. Microbiol.">
        <title>The Global Catalogue of Microorganisms (GCM) 10K type strain sequencing project: providing services to taxonomists for standard genome sequencing and annotation.</title>
        <authorList>
            <consortium name="The Broad Institute Genomics Platform"/>
            <consortium name="The Broad Institute Genome Sequencing Center for Infectious Disease"/>
            <person name="Wu L."/>
            <person name="Ma J."/>
        </authorList>
    </citation>
    <scope>NUCLEOTIDE SEQUENCE [LARGE SCALE GENOMIC DNA]</scope>
    <source>
        <strain evidence="3">JCM 6305</strain>
    </source>
</reference>
<protein>
    <submittedName>
        <fullName evidence="2">DUF397 domain-containing protein</fullName>
    </submittedName>
</protein>
<name>A0ABP5XQW2_9ACTN</name>
<comment type="caution">
    <text evidence="2">The sequence shown here is derived from an EMBL/GenBank/DDBJ whole genome shotgun (WGS) entry which is preliminary data.</text>
</comment>
<dbReference type="EMBL" id="BAAASZ010000031">
    <property type="protein sequence ID" value="GAA2457474.1"/>
    <property type="molecule type" value="Genomic_DNA"/>
</dbReference>
<dbReference type="Pfam" id="PF04149">
    <property type="entry name" value="DUF397"/>
    <property type="match status" value="1"/>
</dbReference>
<organism evidence="2 3">
    <name type="scientific">Streptomyces macrosporus</name>
    <dbReference type="NCBI Taxonomy" id="44032"/>
    <lineage>
        <taxon>Bacteria</taxon>
        <taxon>Bacillati</taxon>
        <taxon>Actinomycetota</taxon>
        <taxon>Actinomycetes</taxon>
        <taxon>Kitasatosporales</taxon>
        <taxon>Streptomycetaceae</taxon>
        <taxon>Streptomyces</taxon>
    </lineage>
</organism>
<dbReference type="RefSeq" id="WP_344326811.1">
    <property type="nucleotide sequence ID" value="NZ_BAAASZ010000031.1"/>
</dbReference>
<evidence type="ECO:0000313" key="2">
    <source>
        <dbReference type="EMBL" id="GAA2457474.1"/>
    </source>
</evidence>
<sequence>MKIEASAHRNGELAWFKSSYSDGEGGACVEVAAGPGTVHVRDSKDRQGPRLAIAPAQWAAFVSHVAKLG</sequence>
<dbReference type="InterPro" id="IPR007278">
    <property type="entry name" value="DUF397"/>
</dbReference>
<keyword evidence="3" id="KW-1185">Reference proteome</keyword>
<gene>
    <name evidence="2" type="ORF">GCM10010405_46970</name>
</gene>
<dbReference type="Proteomes" id="UP001501638">
    <property type="component" value="Unassembled WGS sequence"/>
</dbReference>